<keyword evidence="1" id="KW-0472">Membrane</keyword>
<organism evidence="2 3">
    <name type="scientific">Streptomyces hirsutus</name>
    <dbReference type="NCBI Taxonomy" id="35620"/>
    <lineage>
        <taxon>Bacteria</taxon>
        <taxon>Bacillati</taxon>
        <taxon>Actinomycetota</taxon>
        <taxon>Actinomycetes</taxon>
        <taxon>Kitasatosporales</taxon>
        <taxon>Streptomycetaceae</taxon>
        <taxon>Streptomyces</taxon>
    </lineage>
</organism>
<dbReference type="EMBL" id="CP109134">
    <property type="protein sequence ID" value="WSD06255.1"/>
    <property type="molecule type" value="Genomic_DNA"/>
</dbReference>
<dbReference type="RefSeq" id="WP_326752409.1">
    <property type="nucleotide sequence ID" value="NZ_CP109134.1"/>
</dbReference>
<reference evidence="2 3" key="1">
    <citation type="submission" date="2022-10" db="EMBL/GenBank/DDBJ databases">
        <title>The complete genomes of actinobacterial strains from the NBC collection.</title>
        <authorList>
            <person name="Joergensen T.S."/>
            <person name="Alvarez Arevalo M."/>
            <person name="Sterndorff E.B."/>
            <person name="Faurdal D."/>
            <person name="Vuksanovic O."/>
            <person name="Mourched A.-S."/>
            <person name="Charusanti P."/>
            <person name="Shaw S."/>
            <person name="Blin K."/>
            <person name="Weber T."/>
        </authorList>
    </citation>
    <scope>NUCLEOTIDE SEQUENCE [LARGE SCALE GENOMIC DNA]</scope>
    <source>
        <strain evidence="2 3">NBC 01753</strain>
    </source>
</reference>
<protein>
    <submittedName>
        <fullName evidence="2">Uncharacterized protein</fullName>
    </submittedName>
</protein>
<accession>A0ABZ1GJD8</accession>
<name>A0ABZ1GJD8_9ACTN</name>
<keyword evidence="1" id="KW-0812">Transmembrane</keyword>
<feature type="transmembrane region" description="Helical" evidence="1">
    <location>
        <begin position="24"/>
        <end position="47"/>
    </location>
</feature>
<dbReference type="GeneID" id="91543109"/>
<feature type="transmembrane region" description="Helical" evidence="1">
    <location>
        <begin position="68"/>
        <end position="90"/>
    </location>
</feature>
<evidence type="ECO:0000313" key="3">
    <source>
        <dbReference type="Proteomes" id="UP001335325"/>
    </source>
</evidence>
<dbReference type="Proteomes" id="UP001335325">
    <property type="component" value="Chromosome"/>
</dbReference>
<sequence>MGLTKILETGSGVPVSDPYQVHDFTALLTALLAGLPGLLGLAAYLVSRLTPGRLRSLALRTPAEVCRDLAALCSAAVLALYLWGCLPLLFLDRQDIGNACAEESDGVRVVAWEPGPCVSR</sequence>
<proteinExistence type="predicted"/>
<keyword evidence="1" id="KW-1133">Transmembrane helix</keyword>
<keyword evidence="3" id="KW-1185">Reference proteome</keyword>
<gene>
    <name evidence="2" type="ORF">OIE73_11025</name>
</gene>
<evidence type="ECO:0000313" key="2">
    <source>
        <dbReference type="EMBL" id="WSD06255.1"/>
    </source>
</evidence>
<evidence type="ECO:0000256" key="1">
    <source>
        <dbReference type="SAM" id="Phobius"/>
    </source>
</evidence>